<dbReference type="Gene3D" id="3.30.300.70">
    <property type="entry name" value="RimP-like superfamily, N-terminal"/>
    <property type="match status" value="1"/>
</dbReference>
<dbReference type="InterPro" id="IPR036847">
    <property type="entry name" value="RimP_C_sf"/>
</dbReference>
<keyword evidence="7" id="KW-1185">Reference proteome</keyword>
<dbReference type="Pfam" id="PF17384">
    <property type="entry name" value="DUF150_C"/>
    <property type="match status" value="1"/>
</dbReference>
<feature type="domain" description="Ribosome maturation factor RimP C-terminal" evidence="5">
    <location>
        <begin position="104"/>
        <end position="173"/>
    </location>
</feature>
<organism evidence="6 7">
    <name type="scientific">Lactiplantibacillus nangangensis</name>
    <dbReference type="NCBI Taxonomy" id="2559917"/>
    <lineage>
        <taxon>Bacteria</taxon>
        <taxon>Bacillati</taxon>
        <taxon>Bacillota</taxon>
        <taxon>Bacilli</taxon>
        <taxon>Lactobacillales</taxon>
        <taxon>Lactobacillaceae</taxon>
        <taxon>Lactiplantibacillus</taxon>
    </lineage>
</organism>
<dbReference type="InterPro" id="IPR028998">
    <property type="entry name" value="RimP_C"/>
</dbReference>
<evidence type="ECO:0000313" key="7">
    <source>
        <dbReference type="Proteomes" id="UP001596171"/>
    </source>
</evidence>
<evidence type="ECO:0000313" key="6">
    <source>
        <dbReference type="EMBL" id="MFC6202316.1"/>
    </source>
</evidence>
<dbReference type="NCBIfam" id="NF000928">
    <property type="entry name" value="PRK00092.1-2"/>
    <property type="match status" value="1"/>
</dbReference>
<dbReference type="PANTHER" id="PTHR33867:SF1">
    <property type="entry name" value="RIBOSOME MATURATION FACTOR RIMP"/>
    <property type="match status" value="1"/>
</dbReference>
<evidence type="ECO:0000256" key="2">
    <source>
        <dbReference type="ARBA" id="ARBA00022517"/>
    </source>
</evidence>
<sequence>MLTLFIGLIWIGGANVSNNVVETIQPLAQAIVAAHQFELVDVEFVREGQSWYLRLYIDKPGGINIEECAMVSDELSEKLDGMDPDPIPQAYFLEVSSPGAERPLKKEADYQQAIGKYVHVGLYQKVDGKKVFEGDLAAVTPETLTINYLDKTRHKTVTIDREQISQARLAVKF</sequence>
<evidence type="ECO:0000259" key="4">
    <source>
        <dbReference type="Pfam" id="PF02576"/>
    </source>
</evidence>
<keyword evidence="2 3" id="KW-0690">Ribosome biogenesis</keyword>
<accession>A0ABW1SL94</accession>
<dbReference type="RefSeq" id="WP_171002333.1">
    <property type="nucleotide sequence ID" value="NZ_BJDI01000008.1"/>
</dbReference>
<protein>
    <recommendedName>
        <fullName evidence="3">Ribosome maturation factor RimP</fullName>
    </recommendedName>
</protein>
<dbReference type="InterPro" id="IPR003728">
    <property type="entry name" value="Ribosome_maturation_RimP"/>
</dbReference>
<dbReference type="PANTHER" id="PTHR33867">
    <property type="entry name" value="RIBOSOME MATURATION FACTOR RIMP"/>
    <property type="match status" value="1"/>
</dbReference>
<dbReference type="Gene3D" id="2.30.30.180">
    <property type="entry name" value="Ribosome maturation factor RimP, C-terminal domain"/>
    <property type="match status" value="1"/>
</dbReference>
<comment type="subcellular location">
    <subcellularLocation>
        <location evidence="3">Cytoplasm</location>
    </subcellularLocation>
</comment>
<dbReference type="InterPro" id="IPR028989">
    <property type="entry name" value="RimP_N"/>
</dbReference>
<dbReference type="SUPFAM" id="SSF74942">
    <property type="entry name" value="YhbC-like, C-terminal domain"/>
    <property type="match status" value="1"/>
</dbReference>
<gene>
    <name evidence="3 6" type="primary">rimP</name>
    <name evidence="6" type="ORF">ACFP1L_10580</name>
</gene>
<reference evidence="7" key="1">
    <citation type="journal article" date="2019" name="Int. J. Syst. Evol. Microbiol.">
        <title>The Global Catalogue of Microorganisms (GCM) 10K type strain sequencing project: providing services to taxonomists for standard genome sequencing and annotation.</title>
        <authorList>
            <consortium name="The Broad Institute Genomics Platform"/>
            <consortium name="The Broad Institute Genome Sequencing Center for Infectious Disease"/>
            <person name="Wu L."/>
            <person name="Ma J."/>
        </authorList>
    </citation>
    <scope>NUCLEOTIDE SEQUENCE [LARGE SCALE GENOMIC DNA]</scope>
    <source>
        <strain evidence="7">CCM 8930</strain>
    </source>
</reference>
<dbReference type="CDD" id="cd01734">
    <property type="entry name" value="YlxS_C"/>
    <property type="match status" value="1"/>
</dbReference>
<keyword evidence="1 3" id="KW-0963">Cytoplasm</keyword>
<evidence type="ECO:0000259" key="5">
    <source>
        <dbReference type="Pfam" id="PF17384"/>
    </source>
</evidence>
<dbReference type="InterPro" id="IPR035956">
    <property type="entry name" value="RimP_N_sf"/>
</dbReference>
<dbReference type="EMBL" id="JBHSSE010000022">
    <property type="protein sequence ID" value="MFC6202316.1"/>
    <property type="molecule type" value="Genomic_DNA"/>
</dbReference>
<comment type="caution">
    <text evidence="6">The sequence shown here is derived from an EMBL/GenBank/DDBJ whole genome shotgun (WGS) entry which is preliminary data.</text>
</comment>
<evidence type="ECO:0000256" key="3">
    <source>
        <dbReference type="HAMAP-Rule" id="MF_01077"/>
    </source>
</evidence>
<comment type="function">
    <text evidence="3">Required for maturation of 30S ribosomal subunits.</text>
</comment>
<evidence type="ECO:0000256" key="1">
    <source>
        <dbReference type="ARBA" id="ARBA00022490"/>
    </source>
</evidence>
<name>A0ABW1SL94_9LACO</name>
<dbReference type="SUPFAM" id="SSF75420">
    <property type="entry name" value="YhbC-like, N-terminal domain"/>
    <property type="match status" value="1"/>
</dbReference>
<feature type="domain" description="Ribosome maturation factor RimP N-terminal" evidence="4">
    <location>
        <begin position="28"/>
        <end position="101"/>
    </location>
</feature>
<dbReference type="Proteomes" id="UP001596171">
    <property type="component" value="Unassembled WGS sequence"/>
</dbReference>
<dbReference type="HAMAP" id="MF_01077">
    <property type="entry name" value="RimP"/>
    <property type="match status" value="1"/>
</dbReference>
<comment type="similarity">
    <text evidence="3">Belongs to the RimP family.</text>
</comment>
<dbReference type="Pfam" id="PF02576">
    <property type="entry name" value="RimP_N"/>
    <property type="match status" value="1"/>
</dbReference>
<proteinExistence type="inferred from homology"/>